<accession>A0ABS1HPW9</accession>
<dbReference type="EMBL" id="JAENRR010000087">
    <property type="protein sequence ID" value="MBK3519723.1"/>
    <property type="molecule type" value="Genomic_DNA"/>
</dbReference>
<evidence type="ECO:0000313" key="1">
    <source>
        <dbReference type="EMBL" id="MBK3519723.1"/>
    </source>
</evidence>
<keyword evidence="2" id="KW-1185">Reference proteome</keyword>
<gene>
    <name evidence="1" type="ORF">JIV24_20450</name>
</gene>
<sequence>MALQAKTIKAKLEELGVWRPAMTLSVNQLIEVDSTLNLMQKAVKKDGVSIKHKTRENHVRIVAHPLLTEITKLQSVKQKL</sequence>
<organism evidence="1 2">
    <name type="scientific">Carboxylicivirga marina</name>
    <dbReference type="NCBI Taxonomy" id="2800988"/>
    <lineage>
        <taxon>Bacteria</taxon>
        <taxon>Pseudomonadati</taxon>
        <taxon>Bacteroidota</taxon>
        <taxon>Bacteroidia</taxon>
        <taxon>Marinilabiliales</taxon>
        <taxon>Marinilabiliaceae</taxon>
        <taxon>Carboxylicivirga</taxon>
    </lineage>
</organism>
<evidence type="ECO:0000313" key="2">
    <source>
        <dbReference type="Proteomes" id="UP000605676"/>
    </source>
</evidence>
<name>A0ABS1HPW9_9BACT</name>
<protein>
    <submittedName>
        <fullName evidence="1">Uncharacterized protein</fullName>
    </submittedName>
</protein>
<reference evidence="1 2" key="1">
    <citation type="submission" date="2021-01" db="EMBL/GenBank/DDBJ databases">
        <title>Carboxyliciviraga sp.nov., isolated from coastal sediments.</title>
        <authorList>
            <person name="Lu D."/>
            <person name="Zhang T."/>
        </authorList>
    </citation>
    <scope>NUCLEOTIDE SEQUENCE [LARGE SCALE GENOMIC DNA]</scope>
    <source>
        <strain evidence="1 2">N1Y132</strain>
    </source>
</reference>
<proteinExistence type="predicted"/>
<dbReference type="RefSeq" id="WP_200466942.1">
    <property type="nucleotide sequence ID" value="NZ_JAENRR010000087.1"/>
</dbReference>
<comment type="caution">
    <text evidence="1">The sequence shown here is derived from an EMBL/GenBank/DDBJ whole genome shotgun (WGS) entry which is preliminary data.</text>
</comment>
<dbReference type="Proteomes" id="UP000605676">
    <property type="component" value="Unassembled WGS sequence"/>
</dbReference>